<comment type="catalytic activity">
    <reaction evidence="5 6">
        <text>cytidine(34) in tRNA(Ile2) + L-lysine + ATP = lysidine(34) in tRNA(Ile2) + AMP + diphosphate + H(+)</text>
        <dbReference type="Rhea" id="RHEA:43744"/>
        <dbReference type="Rhea" id="RHEA-COMP:10625"/>
        <dbReference type="Rhea" id="RHEA-COMP:10670"/>
        <dbReference type="ChEBI" id="CHEBI:15378"/>
        <dbReference type="ChEBI" id="CHEBI:30616"/>
        <dbReference type="ChEBI" id="CHEBI:32551"/>
        <dbReference type="ChEBI" id="CHEBI:33019"/>
        <dbReference type="ChEBI" id="CHEBI:82748"/>
        <dbReference type="ChEBI" id="CHEBI:83665"/>
        <dbReference type="ChEBI" id="CHEBI:456215"/>
        <dbReference type="EC" id="6.3.4.19"/>
    </reaction>
</comment>
<comment type="caution">
    <text evidence="9">The sequence shown here is derived from an EMBL/GenBank/DDBJ whole genome shotgun (WGS) entry which is preliminary data.</text>
</comment>
<dbReference type="GO" id="GO:0005524">
    <property type="term" value="F:ATP binding"/>
    <property type="evidence" value="ECO:0007669"/>
    <property type="project" value="UniProtKB-UniRule"/>
</dbReference>
<dbReference type="CDD" id="cd01992">
    <property type="entry name" value="TilS_N"/>
    <property type="match status" value="1"/>
</dbReference>
<dbReference type="HAMAP" id="MF_01161">
    <property type="entry name" value="tRNA_Ile_lys_synt"/>
    <property type="match status" value="1"/>
</dbReference>
<evidence type="ECO:0000313" key="9">
    <source>
        <dbReference type="EMBL" id="MBO1324373.1"/>
    </source>
</evidence>
<feature type="binding site" evidence="6">
    <location>
        <begin position="22"/>
        <end position="27"/>
    </location>
    <ligand>
        <name>ATP</name>
        <dbReference type="ChEBI" id="CHEBI:30616"/>
    </ligand>
</feature>
<dbReference type="GO" id="GO:0032267">
    <property type="term" value="F:tRNA(Ile)-lysidine synthase activity"/>
    <property type="evidence" value="ECO:0007669"/>
    <property type="project" value="UniProtKB-EC"/>
</dbReference>
<comment type="similarity">
    <text evidence="6">Belongs to the tRNA(Ile)-lysidine synthase family.</text>
</comment>
<evidence type="ECO:0000256" key="7">
    <source>
        <dbReference type="SAM" id="MobiDB-lite"/>
    </source>
</evidence>
<dbReference type="AlphaFoldDB" id="A0A939HH96"/>
<comment type="subcellular location">
    <subcellularLocation>
        <location evidence="6">Cytoplasm</location>
    </subcellularLocation>
</comment>
<dbReference type="InterPro" id="IPR014729">
    <property type="entry name" value="Rossmann-like_a/b/a_fold"/>
</dbReference>
<organism evidence="9 10">
    <name type="scientific">Acetobacter garciniae</name>
    <dbReference type="NCBI Taxonomy" id="2817435"/>
    <lineage>
        <taxon>Bacteria</taxon>
        <taxon>Pseudomonadati</taxon>
        <taxon>Pseudomonadota</taxon>
        <taxon>Alphaproteobacteria</taxon>
        <taxon>Acetobacterales</taxon>
        <taxon>Acetobacteraceae</taxon>
        <taxon>Acetobacter</taxon>
    </lineage>
</organism>
<evidence type="ECO:0000256" key="1">
    <source>
        <dbReference type="ARBA" id="ARBA00022598"/>
    </source>
</evidence>
<dbReference type="GO" id="GO:0006400">
    <property type="term" value="P:tRNA modification"/>
    <property type="evidence" value="ECO:0007669"/>
    <property type="project" value="UniProtKB-UniRule"/>
</dbReference>
<sequence>MAELGPFGPDDPALPPIALAVSGGGDSLALAWLARQWRANLLALVVDHGLRADSAQEADLTHDRLSRMGMAARVLRLTDLARGAGMAARARQARYRALLQACRAEGCVNLLLGHQADDQAETAFMRQRAGSGPDGLAAMGWVSIRDGVRLVRPLLGVSRLALRNTLREAGLAWVDDPSNEDRRAERVRVRQALAMPDPTGPLSDQPEGEAVPMPDTASPTVSGGRRNEAVREGSPAAPDGKPGHDAMAAVTHSRAGTPPALPSHAGAGPGAFASGPTSPRAYFWALSMRAGAARMAREAARAQDLARQVALLPQGWARLGPALPGPDIMQALIRCVGGLAYPPPPAGVARLCAGGREATLAGVRLLRWREDWMLVREQAAMAPPVPAFDRAVWDNRFMLVLPPAWNGRTPQVPPAIPTPHSGVGERALPPPVLDVGVHGPAGDGILHGLWVGAAGYGLPRALRAGWPAAFCATLPALWWSGRLVGIPALGWAEEGWEGARLFFQPPAAVTGGGLYGCRESEPAHYVCPAY</sequence>
<gene>
    <name evidence="6 9" type="primary">tilS</name>
    <name evidence="9" type="ORF">J2D77_04260</name>
</gene>
<keyword evidence="6" id="KW-0963">Cytoplasm</keyword>
<dbReference type="InterPro" id="IPR011063">
    <property type="entry name" value="TilS/TtcA_N"/>
</dbReference>
<evidence type="ECO:0000256" key="2">
    <source>
        <dbReference type="ARBA" id="ARBA00022694"/>
    </source>
</evidence>
<evidence type="ECO:0000256" key="5">
    <source>
        <dbReference type="ARBA" id="ARBA00048539"/>
    </source>
</evidence>
<dbReference type="PANTHER" id="PTHR43033:SF5">
    <property type="entry name" value="TRNA(ILE)-LYSIDINE SYNTHETASE"/>
    <property type="match status" value="1"/>
</dbReference>
<dbReference type="EMBL" id="JAFVMH010000002">
    <property type="protein sequence ID" value="MBO1324373.1"/>
    <property type="molecule type" value="Genomic_DNA"/>
</dbReference>
<dbReference type="SUPFAM" id="SSF52402">
    <property type="entry name" value="Adenine nucleotide alpha hydrolases-like"/>
    <property type="match status" value="1"/>
</dbReference>
<keyword evidence="1 6" id="KW-0436">Ligase</keyword>
<keyword evidence="2 6" id="KW-0819">tRNA processing</keyword>
<keyword evidence="10" id="KW-1185">Reference proteome</keyword>
<reference evidence="9" key="1">
    <citation type="submission" date="2021-03" db="EMBL/GenBank/DDBJ databases">
        <title>The complete genome sequence of Acetobacter sp. TBRC 12339.</title>
        <authorList>
            <person name="Charoenyingcharoen P."/>
            <person name="Yukphan P."/>
        </authorList>
    </citation>
    <scope>NUCLEOTIDE SEQUENCE</scope>
    <source>
        <strain evidence="9">TBRC 12339</strain>
    </source>
</reference>
<dbReference type="Proteomes" id="UP000664073">
    <property type="component" value="Unassembled WGS sequence"/>
</dbReference>
<evidence type="ECO:0000259" key="8">
    <source>
        <dbReference type="Pfam" id="PF01171"/>
    </source>
</evidence>
<dbReference type="GO" id="GO:0005737">
    <property type="term" value="C:cytoplasm"/>
    <property type="evidence" value="ECO:0007669"/>
    <property type="project" value="UniProtKB-SubCell"/>
</dbReference>
<dbReference type="Pfam" id="PF01171">
    <property type="entry name" value="ATP_bind_3"/>
    <property type="match status" value="1"/>
</dbReference>
<dbReference type="NCBIfam" id="TIGR02432">
    <property type="entry name" value="lysidine_TilS_N"/>
    <property type="match status" value="1"/>
</dbReference>
<comment type="domain">
    <text evidence="6">The N-terminal region contains the highly conserved SGGXDS motif, predicted to be a P-loop motif involved in ATP binding.</text>
</comment>
<proteinExistence type="inferred from homology"/>
<keyword evidence="3 6" id="KW-0547">Nucleotide-binding</keyword>
<keyword evidence="4 6" id="KW-0067">ATP-binding</keyword>
<protein>
    <recommendedName>
        <fullName evidence="6">tRNA(Ile)-lysidine synthase</fullName>
        <ecNumber evidence="6">6.3.4.19</ecNumber>
    </recommendedName>
    <alternativeName>
        <fullName evidence="6">tRNA(Ile)-2-lysyl-cytidine synthase</fullName>
    </alternativeName>
    <alternativeName>
        <fullName evidence="6">tRNA(Ile)-lysidine synthetase</fullName>
    </alternativeName>
</protein>
<evidence type="ECO:0000313" key="10">
    <source>
        <dbReference type="Proteomes" id="UP000664073"/>
    </source>
</evidence>
<feature type="domain" description="tRNA(Ile)-lysidine/2-thiocytidine synthase N-terminal" evidence="8">
    <location>
        <begin position="17"/>
        <end position="191"/>
    </location>
</feature>
<dbReference type="Gene3D" id="3.40.50.620">
    <property type="entry name" value="HUPs"/>
    <property type="match status" value="1"/>
</dbReference>
<evidence type="ECO:0000256" key="6">
    <source>
        <dbReference type="HAMAP-Rule" id="MF_01161"/>
    </source>
</evidence>
<dbReference type="EC" id="6.3.4.19" evidence="6"/>
<comment type="function">
    <text evidence="6">Ligates lysine onto the cytidine present at position 34 of the AUA codon-specific tRNA(Ile) that contains the anticodon CAU, in an ATP-dependent manner. Cytidine is converted to lysidine, thus changing the amino acid specificity of the tRNA from methionine to isoleucine.</text>
</comment>
<evidence type="ECO:0000256" key="4">
    <source>
        <dbReference type="ARBA" id="ARBA00022840"/>
    </source>
</evidence>
<evidence type="ECO:0000256" key="3">
    <source>
        <dbReference type="ARBA" id="ARBA00022741"/>
    </source>
</evidence>
<name>A0A939HH96_9PROT</name>
<dbReference type="InterPro" id="IPR012094">
    <property type="entry name" value="tRNA_Ile_lys_synt"/>
</dbReference>
<feature type="region of interest" description="Disordered" evidence="7">
    <location>
        <begin position="193"/>
        <end position="247"/>
    </location>
</feature>
<accession>A0A939HH96</accession>
<dbReference type="InterPro" id="IPR012795">
    <property type="entry name" value="tRNA_Ile_lys_synt_N"/>
</dbReference>
<dbReference type="PANTHER" id="PTHR43033">
    <property type="entry name" value="TRNA(ILE)-LYSIDINE SYNTHASE-RELATED"/>
    <property type="match status" value="1"/>
</dbReference>